<accession>A0A2N5WBU9</accession>
<dbReference type="EMBL" id="PKRZ01000001">
    <property type="protein sequence ID" value="PLW59702.1"/>
    <property type="molecule type" value="Genomic_DNA"/>
</dbReference>
<comment type="caution">
    <text evidence="1">The sequence shown here is derived from an EMBL/GenBank/DDBJ whole genome shotgun (WGS) entry which is preliminary data.</text>
</comment>
<evidence type="ECO:0000313" key="1">
    <source>
        <dbReference type="EMBL" id="PLW59702.1"/>
    </source>
</evidence>
<name>A0A2N5WBU9_LACLL</name>
<dbReference type="AlphaFoldDB" id="A0A2N5WBU9"/>
<evidence type="ECO:0000313" key="2">
    <source>
        <dbReference type="Proteomes" id="UP000234865"/>
    </source>
</evidence>
<organism evidence="1 2">
    <name type="scientific">Lactococcus lactis subsp. lactis</name>
    <name type="common">Streptococcus lactis</name>
    <dbReference type="NCBI Taxonomy" id="1360"/>
    <lineage>
        <taxon>Bacteria</taxon>
        <taxon>Bacillati</taxon>
        <taxon>Bacillota</taxon>
        <taxon>Bacilli</taxon>
        <taxon>Lactobacillales</taxon>
        <taxon>Streptococcaceae</taxon>
        <taxon>Lactococcus</taxon>
    </lineage>
</organism>
<sequence length="264" mass="30112">MNQLENTLTSLEVAEMVERRHDQVIRDIRKIIEQLADHKSVDSSDLGEAKNGLSSESIDINTFFIESTYTSAQNKELPCYLVTKQGCEVFGNRMTGAKGTQFTVGYVSRFNQMEQHIKQQPDISNLSPELQMFNQMFQAVASQEQKLVEVNDKVDNISNIVALNTANWRSETGNWVRQMAIKQGGGIAFKEINQEIYAEVERRGGFKFNVRLRNMQTRQIEKGYSKSAVKKLNKLDVIEADKKATQIYIQVVKEFAIKYQVDVA</sequence>
<gene>
    <name evidence="1" type="primary">yoqD</name>
    <name evidence="1" type="ORF">CYU10_000578</name>
</gene>
<protein>
    <submittedName>
        <fullName evidence="1">SPBc2 prophage-derived putative antirepressor protein YoqD</fullName>
    </submittedName>
</protein>
<proteinExistence type="predicted"/>
<reference evidence="2" key="1">
    <citation type="submission" date="2016-08" db="EMBL/GenBank/DDBJ databases">
        <title>Comparative genomics of Lactococcus lactis strain WFLU12 isolated from the gastrointestinal tract of wild olive flounder (Paralichythys olivaceus).</title>
        <authorList>
            <person name="Nguyen T.L."/>
            <person name="Kim D.-H."/>
        </authorList>
    </citation>
    <scope>NUCLEOTIDE SEQUENCE [LARGE SCALE GENOMIC DNA]</scope>
    <source>
        <strain evidence="2">WFLU12</strain>
    </source>
</reference>
<dbReference type="Proteomes" id="UP000234865">
    <property type="component" value="Unassembled WGS sequence"/>
</dbReference>
<dbReference type="RefSeq" id="WP_095586535.1">
    <property type="nucleotide sequence ID" value="NZ_PKRZ01000001.1"/>
</dbReference>
<dbReference type="Pfam" id="PF09669">
    <property type="entry name" value="Phage_pRha"/>
    <property type="match status" value="1"/>
</dbReference>
<dbReference type="InterPro" id="IPR014054">
    <property type="entry name" value="Phage_regulatory_Rha"/>
</dbReference>